<keyword evidence="3" id="KW-0547">Nucleotide-binding</keyword>
<reference evidence="3" key="1">
    <citation type="submission" date="2020-10" db="EMBL/GenBank/DDBJ databases">
        <authorList>
            <person name="Gilroy R."/>
        </authorList>
    </citation>
    <scope>NUCLEOTIDE SEQUENCE</scope>
    <source>
        <strain evidence="3">CHK147-3167</strain>
    </source>
</reference>
<dbReference type="Pfam" id="PF13173">
    <property type="entry name" value="AAA_14"/>
    <property type="match status" value="1"/>
</dbReference>
<dbReference type="GO" id="GO:0005524">
    <property type="term" value="F:ATP binding"/>
    <property type="evidence" value="ECO:0007669"/>
    <property type="project" value="UniProtKB-KW"/>
</dbReference>
<sequence length="435" mass="51010">MYRKIEKDLIIWKKNSKMPLMLIGARQTGKTYILKKFAKDNFENYIYINLEKEKEISDIFNETLNPKEIIEKIEILKKINFNIENTLLFLDEIQVNENAITSLKYFCESEDNYKIVCAGSLLGVKINRFHSSFPVGKVTIKYLYPMSFEEFLIACQEENLIKEIEKHYQNNEPLIASIHSHALDLYKKYLVLGGMPAIIKDYLNSDCDISKVNFELGEQIITSYLADMNKYTENTESIKNSKIYNAIPKELARENNTFKYSIVDKSARKIRYESSLDWLLASNMILKCNLVEKPESPLKAYINTEKFKIYLSDCGLLRTLSNIEYEEILLDKNEMYKGVLTENYIACEFIQTFKELYYYTFENYEIDFLIKLNGNIIPVEIKSGRRTTSKSLNEYIKKYNPNYSIRLSTKNFGLENKIKSVPLYATFCIKNEINH</sequence>
<dbReference type="Proteomes" id="UP000886786">
    <property type="component" value="Unassembled WGS sequence"/>
</dbReference>
<dbReference type="InterPro" id="IPR025420">
    <property type="entry name" value="DUF4143"/>
</dbReference>
<accession>A0A9D1D072</accession>
<reference evidence="3" key="2">
    <citation type="journal article" date="2021" name="PeerJ">
        <title>Extensive microbial diversity within the chicken gut microbiome revealed by metagenomics and culture.</title>
        <authorList>
            <person name="Gilroy R."/>
            <person name="Ravi A."/>
            <person name="Getino M."/>
            <person name="Pursley I."/>
            <person name="Horton D.L."/>
            <person name="Alikhan N.F."/>
            <person name="Baker D."/>
            <person name="Gharbi K."/>
            <person name="Hall N."/>
            <person name="Watson M."/>
            <person name="Adriaenssens E.M."/>
            <person name="Foster-Nyarko E."/>
            <person name="Jarju S."/>
            <person name="Secka A."/>
            <person name="Antonio M."/>
            <person name="Oren A."/>
            <person name="Chaudhuri R.R."/>
            <person name="La Ragione R."/>
            <person name="Hildebrand F."/>
            <person name="Pallen M.J."/>
        </authorList>
    </citation>
    <scope>NUCLEOTIDE SEQUENCE</scope>
    <source>
        <strain evidence="3">CHK147-3167</strain>
    </source>
</reference>
<dbReference type="Pfam" id="PF13635">
    <property type="entry name" value="DUF4143"/>
    <property type="match status" value="1"/>
</dbReference>
<dbReference type="SUPFAM" id="SSF52540">
    <property type="entry name" value="P-loop containing nucleoside triphosphate hydrolases"/>
    <property type="match status" value="1"/>
</dbReference>
<evidence type="ECO:0000313" key="3">
    <source>
        <dbReference type="EMBL" id="HIQ91141.1"/>
    </source>
</evidence>
<organism evidence="3 4">
    <name type="scientific">Candidatus Coprosoma intestinipullorum</name>
    <dbReference type="NCBI Taxonomy" id="2840752"/>
    <lineage>
        <taxon>Bacteria</taxon>
        <taxon>Bacillati</taxon>
        <taxon>Bacillota</taxon>
        <taxon>Bacillota incertae sedis</taxon>
        <taxon>Candidatus Coprosoma</taxon>
    </lineage>
</organism>
<evidence type="ECO:0000259" key="2">
    <source>
        <dbReference type="Pfam" id="PF13635"/>
    </source>
</evidence>
<dbReference type="PANTHER" id="PTHR33295:SF7">
    <property type="entry name" value="ATPASE"/>
    <property type="match status" value="1"/>
</dbReference>
<keyword evidence="3" id="KW-0067">ATP-binding</keyword>
<dbReference type="Gene3D" id="3.40.50.300">
    <property type="entry name" value="P-loop containing nucleotide triphosphate hydrolases"/>
    <property type="match status" value="1"/>
</dbReference>
<name>A0A9D1D072_9FIRM</name>
<dbReference type="AlphaFoldDB" id="A0A9D1D072"/>
<evidence type="ECO:0000259" key="1">
    <source>
        <dbReference type="Pfam" id="PF13173"/>
    </source>
</evidence>
<evidence type="ECO:0000313" key="4">
    <source>
        <dbReference type="Proteomes" id="UP000886786"/>
    </source>
</evidence>
<comment type="caution">
    <text evidence="3">The sequence shown here is derived from an EMBL/GenBank/DDBJ whole genome shotgun (WGS) entry which is preliminary data.</text>
</comment>
<dbReference type="EMBL" id="DVFV01000103">
    <property type="protein sequence ID" value="HIQ91141.1"/>
    <property type="molecule type" value="Genomic_DNA"/>
</dbReference>
<dbReference type="InterPro" id="IPR041682">
    <property type="entry name" value="AAA_14"/>
</dbReference>
<dbReference type="InterPro" id="IPR027417">
    <property type="entry name" value="P-loop_NTPase"/>
</dbReference>
<feature type="domain" description="AAA" evidence="1">
    <location>
        <begin position="18"/>
        <end position="152"/>
    </location>
</feature>
<proteinExistence type="predicted"/>
<dbReference type="PANTHER" id="PTHR33295">
    <property type="entry name" value="ATPASE"/>
    <property type="match status" value="1"/>
</dbReference>
<protein>
    <submittedName>
        <fullName evidence="3">ATP-binding protein</fullName>
    </submittedName>
</protein>
<gene>
    <name evidence="3" type="ORF">IAB27_05920</name>
</gene>
<feature type="domain" description="DUF4143" evidence="2">
    <location>
        <begin position="227"/>
        <end position="384"/>
    </location>
</feature>